<proteinExistence type="predicted"/>
<dbReference type="GeneID" id="6007425"/>
<dbReference type="AlphaFoldDB" id="A8N805"/>
<dbReference type="RefSeq" id="XP_001830961.2">
    <property type="nucleotide sequence ID" value="XM_001830909.2"/>
</dbReference>
<dbReference type="eggNOG" id="ENOG502SPCJ">
    <property type="taxonomic scope" value="Eukaryota"/>
</dbReference>
<reference evidence="2 3" key="1">
    <citation type="journal article" date="2010" name="Proc. Natl. Acad. Sci. U.S.A.">
        <title>Insights into evolution of multicellular fungi from the assembled chromosomes of the mushroom Coprinopsis cinerea (Coprinus cinereus).</title>
        <authorList>
            <person name="Stajich J.E."/>
            <person name="Wilke S.K."/>
            <person name="Ahren D."/>
            <person name="Au C.H."/>
            <person name="Birren B.W."/>
            <person name="Borodovsky M."/>
            <person name="Burns C."/>
            <person name="Canback B."/>
            <person name="Casselton L.A."/>
            <person name="Cheng C.K."/>
            <person name="Deng J."/>
            <person name="Dietrich F.S."/>
            <person name="Fargo D.C."/>
            <person name="Farman M.L."/>
            <person name="Gathman A.C."/>
            <person name="Goldberg J."/>
            <person name="Guigo R."/>
            <person name="Hoegger P.J."/>
            <person name="Hooker J.B."/>
            <person name="Huggins A."/>
            <person name="James T.Y."/>
            <person name="Kamada T."/>
            <person name="Kilaru S."/>
            <person name="Kodira C."/>
            <person name="Kues U."/>
            <person name="Kupfer D."/>
            <person name="Kwan H.S."/>
            <person name="Lomsadze A."/>
            <person name="Li W."/>
            <person name="Lilly W.W."/>
            <person name="Ma L.J."/>
            <person name="Mackey A.J."/>
            <person name="Manning G."/>
            <person name="Martin F."/>
            <person name="Muraguchi H."/>
            <person name="Natvig D.O."/>
            <person name="Palmerini H."/>
            <person name="Ramesh M.A."/>
            <person name="Rehmeyer C.J."/>
            <person name="Roe B.A."/>
            <person name="Shenoy N."/>
            <person name="Stanke M."/>
            <person name="Ter-Hovhannisyan V."/>
            <person name="Tunlid A."/>
            <person name="Velagapudi R."/>
            <person name="Vision T.J."/>
            <person name="Zeng Q."/>
            <person name="Zolan M.E."/>
            <person name="Pukkila P.J."/>
        </authorList>
    </citation>
    <scope>NUCLEOTIDE SEQUENCE [LARGE SCALE GENOMIC DNA]</scope>
    <source>
        <strain evidence="3">Okayama-7 / 130 / ATCC MYA-4618 / FGSC 9003</strain>
    </source>
</reference>
<evidence type="ECO:0000313" key="3">
    <source>
        <dbReference type="Proteomes" id="UP000001861"/>
    </source>
</evidence>
<gene>
    <name evidence="2" type="ORF">CC1G_11798</name>
</gene>
<evidence type="ECO:0000256" key="1">
    <source>
        <dbReference type="SAM" id="MobiDB-lite"/>
    </source>
</evidence>
<dbReference type="EMBL" id="AACS02000003">
    <property type="protein sequence ID" value="EAU90844.2"/>
    <property type="molecule type" value="Genomic_DNA"/>
</dbReference>
<dbReference type="OMA" id="PLAYNYK"/>
<dbReference type="InParanoid" id="A8N805"/>
<dbReference type="Proteomes" id="UP000001861">
    <property type="component" value="Unassembled WGS sequence"/>
</dbReference>
<keyword evidence="3" id="KW-1185">Reference proteome</keyword>
<evidence type="ECO:0000313" key="2">
    <source>
        <dbReference type="EMBL" id="EAU90844.2"/>
    </source>
</evidence>
<comment type="caution">
    <text evidence="2">The sequence shown here is derived from an EMBL/GenBank/DDBJ whole genome shotgun (WGS) entry which is preliminary data.</text>
</comment>
<name>A8N805_COPC7</name>
<organism evidence="2 3">
    <name type="scientific">Coprinopsis cinerea (strain Okayama-7 / 130 / ATCC MYA-4618 / FGSC 9003)</name>
    <name type="common">Inky cap fungus</name>
    <name type="synonym">Hormographiella aspergillata</name>
    <dbReference type="NCBI Taxonomy" id="240176"/>
    <lineage>
        <taxon>Eukaryota</taxon>
        <taxon>Fungi</taxon>
        <taxon>Dikarya</taxon>
        <taxon>Basidiomycota</taxon>
        <taxon>Agaricomycotina</taxon>
        <taxon>Agaricomycetes</taxon>
        <taxon>Agaricomycetidae</taxon>
        <taxon>Agaricales</taxon>
        <taxon>Agaricineae</taxon>
        <taxon>Psathyrellaceae</taxon>
        <taxon>Coprinopsis</taxon>
    </lineage>
</organism>
<feature type="compositionally biased region" description="Basic residues" evidence="1">
    <location>
        <begin position="557"/>
        <end position="568"/>
    </location>
</feature>
<dbReference type="OrthoDB" id="3040495at2759"/>
<accession>A8N805</accession>
<dbReference type="VEuPathDB" id="FungiDB:CC1G_11798"/>
<feature type="region of interest" description="Disordered" evidence="1">
    <location>
        <begin position="557"/>
        <end position="579"/>
    </location>
</feature>
<protein>
    <submittedName>
        <fullName evidence="2">Uncharacterized protein</fullName>
    </submittedName>
</protein>
<dbReference type="HOGENOM" id="CLU_029793_1_0_1"/>
<sequence length="627" mass="70197">MFPGLAAAEFDTGLRKLMAPTRHSHSGALPALPTSSEHICPSLFALIACFDLFFTDLRAGYPMPESGEGFAFYLKIKRAIEEEKQKTGKHPNGRLQIYSSTFAIGTRDRAWGSITVDTSEYNESLEPLDPSFTPNPHDLVRAKRGVVSDDCRYLVEKPLVPGPLHVAVRGKAVYLAGGYHGLAIHFGLESSVIILTPAELAEITANSIPGTNSSKGKAKKLRSFVLPSRFIVEGSDQTVKKTKDGQKYLEPIPKQRTVNIMAAFVTDHFAVAICDFARLARFHVTSLGRMWTAEDLAVGSEMWPRLWAPFPDGPDWVLERPQAEAALAKWQESVLSRGSDQLIVDAICDNSNMAFGGFGRHLANDFLYTVAIHPGLSSYYVCSDPSMWTRLRDGIAPYMEQWRSDKFIRQCVTTPNSDNPFAFNYNSNTNYLKTWTKVMNKKWVNVPLHLYNLYVSQGYLDPNHVIGTPYLSTQPSQLQANPRGFKVVPVRQYRNGSTEFWTIITARPPDGEYWSLSTNYIKDYQTKGKQTTLGPASFRETISNVVVPEVKRLMGAKKGRPRKIRTGKPGRPVSTSQNKLQHFPKRLLANKENREPTSRAMLEHGVEQVIGNLTSPRKTRSRVARNN</sequence>
<dbReference type="KEGG" id="cci:CC1G_11798"/>